<keyword evidence="3" id="KW-1185">Reference proteome</keyword>
<accession>A0A9J6FXU6</accession>
<evidence type="ECO:0000313" key="2">
    <source>
        <dbReference type="EMBL" id="KAH9368066.1"/>
    </source>
</evidence>
<sequence>MQPLTPQGECEHTPVELFLRAAKRKDVIFIPNVFWQPSKKQQGIEDTLREALQLAGSCPLLVLGDLNAVHKLCGYTYNNKRGKDLLNVIKSQNLALANDPHTPTRTRHSLSRDTSPDLSLLRGSLDIALANTMKNTGSYRHTI</sequence>
<dbReference type="EMBL" id="JABSTR010000004">
    <property type="protein sequence ID" value="KAH9368066.1"/>
    <property type="molecule type" value="Genomic_DNA"/>
</dbReference>
<reference evidence="2 3" key="1">
    <citation type="journal article" date="2020" name="Cell">
        <title>Large-Scale Comparative Analyses of Tick Genomes Elucidate Their Genetic Diversity and Vector Capacities.</title>
        <authorList>
            <consortium name="Tick Genome and Microbiome Consortium (TIGMIC)"/>
            <person name="Jia N."/>
            <person name="Wang J."/>
            <person name="Shi W."/>
            <person name="Du L."/>
            <person name="Sun Y."/>
            <person name="Zhan W."/>
            <person name="Jiang J.F."/>
            <person name="Wang Q."/>
            <person name="Zhang B."/>
            <person name="Ji P."/>
            <person name="Bell-Sakyi L."/>
            <person name="Cui X.M."/>
            <person name="Yuan T.T."/>
            <person name="Jiang B.G."/>
            <person name="Yang W.F."/>
            <person name="Lam T.T."/>
            <person name="Chang Q.C."/>
            <person name="Ding S.J."/>
            <person name="Wang X.J."/>
            <person name="Zhu J.G."/>
            <person name="Ruan X.D."/>
            <person name="Zhao L."/>
            <person name="Wei J.T."/>
            <person name="Ye R.Z."/>
            <person name="Que T.C."/>
            <person name="Du C.H."/>
            <person name="Zhou Y.H."/>
            <person name="Cheng J.X."/>
            <person name="Dai P.F."/>
            <person name="Guo W.B."/>
            <person name="Han X.H."/>
            <person name="Huang E.J."/>
            <person name="Li L.F."/>
            <person name="Wei W."/>
            <person name="Gao Y.C."/>
            <person name="Liu J.Z."/>
            <person name="Shao H.Z."/>
            <person name="Wang X."/>
            <person name="Wang C.C."/>
            <person name="Yang T.C."/>
            <person name="Huo Q.B."/>
            <person name="Li W."/>
            <person name="Chen H.Y."/>
            <person name="Chen S.E."/>
            <person name="Zhou L.G."/>
            <person name="Ni X.B."/>
            <person name="Tian J.H."/>
            <person name="Sheng Y."/>
            <person name="Liu T."/>
            <person name="Pan Y.S."/>
            <person name="Xia L.Y."/>
            <person name="Li J."/>
            <person name="Zhao F."/>
            <person name="Cao W.C."/>
        </authorList>
    </citation>
    <scope>NUCLEOTIDE SEQUENCE [LARGE SCALE GENOMIC DNA]</scope>
    <source>
        <strain evidence="2">HaeL-2018</strain>
    </source>
</reference>
<name>A0A9J6FXU6_HAELO</name>
<dbReference type="SUPFAM" id="SSF56219">
    <property type="entry name" value="DNase I-like"/>
    <property type="match status" value="1"/>
</dbReference>
<dbReference type="InterPro" id="IPR036691">
    <property type="entry name" value="Endo/exonu/phosph_ase_sf"/>
</dbReference>
<feature type="domain" description="Endonuclease/exonuclease/phosphatase" evidence="1">
    <location>
        <begin position="29"/>
        <end position="128"/>
    </location>
</feature>
<dbReference type="Proteomes" id="UP000821853">
    <property type="component" value="Chromosome 2"/>
</dbReference>
<comment type="caution">
    <text evidence="2">The sequence shown here is derived from an EMBL/GenBank/DDBJ whole genome shotgun (WGS) entry which is preliminary data.</text>
</comment>
<dbReference type="VEuPathDB" id="VectorBase:HLOH_054139"/>
<gene>
    <name evidence="2" type="ORF">HPB48_001034</name>
</gene>
<dbReference type="Pfam" id="PF14529">
    <property type="entry name" value="Exo_endo_phos_2"/>
    <property type="match status" value="1"/>
</dbReference>
<proteinExistence type="predicted"/>
<dbReference type="OrthoDB" id="6513770at2759"/>
<dbReference type="AlphaFoldDB" id="A0A9J6FXU6"/>
<evidence type="ECO:0000259" key="1">
    <source>
        <dbReference type="Pfam" id="PF14529"/>
    </source>
</evidence>
<dbReference type="Gene3D" id="3.60.10.10">
    <property type="entry name" value="Endonuclease/exonuclease/phosphatase"/>
    <property type="match status" value="1"/>
</dbReference>
<organism evidence="2 3">
    <name type="scientific">Haemaphysalis longicornis</name>
    <name type="common">Bush tick</name>
    <dbReference type="NCBI Taxonomy" id="44386"/>
    <lineage>
        <taxon>Eukaryota</taxon>
        <taxon>Metazoa</taxon>
        <taxon>Ecdysozoa</taxon>
        <taxon>Arthropoda</taxon>
        <taxon>Chelicerata</taxon>
        <taxon>Arachnida</taxon>
        <taxon>Acari</taxon>
        <taxon>Parasitiformes</taxon>
        <taxon>Ixodida</taxon>
        <taxon>Ixodoidea</taxon>
        <taxon>Ixodidae</taxon>
        <taxon>Haemaphysalinae</taxon>
        <taxon>Haemaphysalis</taxon>
    </lineage>
</organism>
<evidence type="ECO:0000313" key="3">
    <source>
        <dbReference type="Proteomes" id="UP000821853"/>
    </source>
</evidence>
<dbReference type="GO" id="GO:0003824">
    <property type="term" value="F:catalytic activity"/>
    <property type="evidence" value="ECO:0007669"/>
    <property type="project" value="InterPro"/>
</dbReference>
<protein>
    <recommendedName>
        <fullName evidence="1">Endonuclease/exonuclease/phosphatase domain-containing protein</fullName>
    </recommendedName>
</protein>
<dbReference type="InterPro" id="IPR005135">
    <property type="entry name" value="Endo/exonuclease/phosphatase"/>
</dbReference>